<dbReference type="RefSeq" id="WP_152279464.1">
    <property type="nucleotide sequence ID" value="NZ_WFKK01000001.1"/>
</dbReference>
<comment type="caution">
    <text evidence="1">The sequence shown here is derived from an EMBL/GenBank/DDBJ whole genome shotgun (WGS) entry which is preliminary data.</text>
</comment>
<sequence>MSEFMDKVINNQKKKLIKEISFTCEEIKNMTDNEIKQKAISTSSNANWKHSDASRLFEHRILKIQAPTMIKRARG</sequence>
<accession>A0A6L4WWV4</accession>
<dbReference type="AlphaFoldDB" id="A0A6L4WWV4"/>
<name>A0A6L4WWV4_9BACT</name>
<dbReference type="Proteomes" id="UP000472839">
    <property type="component" value="Unassembled WGS sequence"/>
</dbReference>
<proteinExistence type="predicted"/>
<gene>
    <name evidence="1" type="ORF">GBG19_00565</name>
</gene>
<dbReference type="EMBL" id="WFKK01000001">
    <property type="protein sequence ID" value="KAB7891361.1"/>
    <property type="molecule type" value="Genomic_DNA"/>
</dbReference>
<evidence type="ECO:0000313" key="1">
    <source>
        <dbReference type="EMBL" id="KAB7891361.1"/>
    </source>
</evidence>
<protein>
    <submittedName>
        <fullName evidence="1">Uncharacterized protein</fullName>
    </submittedName>
</protein>
<evidence type="ECO:0000313" key="2">
    <source>
        <dbReference type="Proteomes" id="UP000472839"/>
    </source>
</evidence>
<reference evidence="1 2" key="1">
    <citation type="submission" date="2019-10" db="EMBL/GenBank/DDBJ databases">
        <title>Poseidonibacter ostreae sp. nov., isolated from the gut of the Ostrea denselamellosa.</title>
        <authorList>
            <person name="Choi A."/>
        </authorList>
    </citation>
    <scope>NUCLEOTIDE SEQUENCE [LARGE SCALE GENOMIC DNA]</scope>
    <source>
        <strain evidence="1 2">SJOD-M-33</strain>
    </source>
</reference>
<organism evidence="1 2">
    <name type="scientific">Poseidonibacter ostreae</name>
    <dbReference type="NCBI Taxonomy" id="2654171"/>
    <lineage>
        <taxon>Bacteria</taxon>
        <taxon>Pseudomonadati</taxon>
        <taxon>Campylobacterota</taxon>
        <taxon>Epsilonproteobacteria</taxon>
        <taxon>Campylobacterales</taxon>
        <taxon>Arcobacteraceae</taxon>
        <taxon>Poseidonibacter</taxon>
    </lineage>
</organism>